<evidence type="ECO:0000313" key="1">
    <source>
        <dbReference type="EMBL" id="KFB78139.1"/>
    </source>
</evidence>
<dbReference type="AlphaFoldDB" id="A0A080MKU9"/>
<organism evidence="1 3">
    <name type="scientific">Candidatus Accumulibacter cognatus</name>
    <dbReference type="NCBI Taxonomy" id="2954383"/>
    <lineage>
        <taxon>Bacteria</taxon>
        <taxon>Pseudomonadati</taxon>
        <taxon>Pseudomonadota</taxon>
        <taxon>Betaproteobacteria</taxon>
        <taxon>Candidatus Accumulibacter</taxon>
    </lineage>
</organism>
<dbReference type="Proteomes" id="UP000509684">
    <property type="component" value="Chromosome"/>
</dbReference>
<dbReference type="EMBL" id="CP058708">
    <property type="protein sequence ID" value="QLH50028.1"/>
    <property type="molecule type" value="Genomic_DNA"/>
</dbReference>
<evidence type="ECO:0000313" key="3">
    <source>
        <dbReference type="Proteomes" id="UP000021315"/>
    </source>
</evidence>
<dbReference type="KEGG" id="acog:HWD57_09740"/>
<protein>
    <submittedName>
        <fullName evidence="2">DUF721 domain-containing protein</fullName>
    </submittedName>
</protein>
<reference evidence="2 4" key="2">
    <citation type="journal article" date="2019" name="Microbiome">
        <title>Annotated bacterial chromosomes from frame-shift-corrected long-read metagenomic data.</title>
        <authorList>
            <person name="Arumugam K."/>
            <person name="Bagci C."/>
            <person name="Bessarab I."/>
            <person name="Beier S."/>
            <person name="Buchfink B."/>
            <person name="Gorska A."/>
            <person name="Qiu G."/>
            <person name="Huson D.H."/>
            <person name="Williams R.B.H."/>
        </authorList>
    </citation>
    <scope>NUCLEOTIDE SEQUENCE [LARGE SCALE GENOMIC DNA]</scope>
    <source>
        <strain evidence="2">SSA1</strain>
    </source>
</reference>
<accession>A0A7D5NCU9</accession>
<evidence type="ECO:0000313" key="2">
    <source>
        <dbReference type="EMBL" id="QLH50028.1"/>
    </source>
</evidence>
<sequence>MADLLLNYLEGTEGAGKVLAHARLLVKLAGLYQEIVPAHLGEASCVANYKSRVVVIHASNGAVATKLRQLAPTLAEKLSQRGLECASVLVKVQARLEQAAIPAPKQKPLSARTSQELAALRDSLPASSGLRTAVEGLLALAARQE</sequence>
<reference evidence="2" key="3">
    <citation type="submission" date="2020-06" db="EMBL/GenBank/DDBJ databases">
        <authorList>
            <person name="Arumugam K."/>
            <person name="Besarab I."/>
            <person name="Haryono M."/>
            <person name="Bagci C."/>
            <person name="Beier S."/>
            <person name="Buchfink B."/>
            <person name="Gorska A."/>
            <person name="Qiu G."/>
            <person name="Huson D.H."/>
            <person name="Williams R.B."/>
        </authorList>
    </citation>
    <scope>NUCLEOTIDE SEQUENCE</scope>
    <source>
        <strain evidence="2">SSA1</strain>
    </source>
</reference>
<reference evidence="1 3" key="1">
    <citation type="submission" date="2014-02" db="EMBL/GenBank/DDBJ databases">
        <title>Expanding our view of genomic diversity in Candidatus Accumulibacter clades.</title>
        <authorList>
            <person name="Skennerton C.T."/>
            <person name="Barr J.J."/>
            <person name="Slater F.R."/>
            <person name="Bond P.L."/>
            <person name="Tyson G.W."/>
        </authorList>
    </citation>
    <scope>NUCLEOTIDE SEQUENCE [LARGE SCALE GENOMIC DNA]</scope>
    <source>
        <strain evidence="3">SK-02</strain>
    </source>
</reference>
<dbReference type="RefSeq" id="WP_034945054.1">
    <property type="nucleotide sequence ID" value="NZ_JDST02000009.1"/>
</dbReference>
<dbReference type="Pfam" id="PF05258">
    <property type="entry name" value="DciA"/>
    <property type="match status" value="1"/>
</dbReference>
<evidence type="ECO:0000313" key="4">
    <source>
        <dbReference type="Proteomes" id="UP000509684"/>
    </source>
</evidence>
<keyword evidence="3" id="KW-1185">Reference proteome</keyword>
<dbReference type="Proteomes" id="UP000021315">
    <property type="component" value="Unassembled WGS sequence"/>
</dbReference>
<dbReference type="InterPro" id="IPR007922">
    <property type="entry name" value="DciA-like"/>
</dbReference>
<name>A0A080MKU9_9PROT</name>
<gene>
    <name evidence="1" type="ORF">AW06_000530</name>
    <name evidence="2" type="ORF">HWD57_09740</name>
</gene>
<accession>A0A080MKU9</accession>
<dbReference type="EMBL" id="JDST02000009">
    <property type="protein sequence ID" value="KFB78139.1"/>
    <property type="molecule type" value="Genomic_DNA"/>
</dbReference>
<proteinExistence type="predicted"/>